<reference evidence="1" key="4">
    <citation type="submission" date="2025-09" db="UniProtKB">
        <authorList>
            <consortium name="Ensembl"/>
        </authorList>
    </citation>
    <scope>IDENTIFICATION</scope>
</reference>
<dbReference type="Bgee" id="ENSSSCG00000045489">
    <property type="expression patterns" value="Expressed in omentum and 18 other cell types or tissues"/>
</dbReference>
<evidence type="ECO:0000313" key="1">
    <source>
        <dbReference type="Ensembl" id="ENSSSCP00000073775.1"/>
    </source>
</evidence>
<reference evidence="1" key="2">
    <citation type="journal article" date="2020" name="Gigascience">
        <title>An improved pig reference genome sequence to enable pig genetics and genomics research.</title>
        <authorList>
            <person name="Warr A."/>
            <person name="Affara N."/>
            <person name="Aken B."/>
            <person name="Beiki H."/>
            <person name="Bickhart D.M."/>
            <person name="Billis K."/>
            <person name="Chow W."/>
            <person name="Eory L."/>
            <person name="Finlayson H.A."/>
            <person name="Flicek P."/>
            <person name="Giron C.G."/>
            <person name="Griffin D.K."/>
            <person name="Hall R."/>
            <person name="Hannum G."/>
            <person name="Hourlier T."/>
            <person name="Howe K."/>
            <person name="Hume D.A."/>
            <person name="Izuogu O."/>
            <person name="Kim K."/>
            <person name="Koren S."/>
            <person name="Liu H."/>
            <person name="Manchanda N."/>
            <person name="Martin F.J."/>
            <person name="Nonneman D.J."/>
            <person name="O'Connor R.E."/>
            <person name="Phillippy A.M."/>
            <person name="Rohrer G.A."/>
            <person name="Rosen B.D."/>
            <person name="Rund L.A."/>
            <person name="Sargent C.A."/>
            <person name="Schook L.B."/>
            <person name="Schroeder S.G."/>
            <person name="Schwartz A.S."/>
            <person name="Skinner B.M."/>
            <person name="Talbot R."/>
            <person name="Tseng E."/>
            <person name="Tuggle C.K."/>
            <person name="Watson M."/>
            <person name="Smith T.P.L."/>
            <person name="Archibald A.L."/>
        </authorList>
    </citation>
    <scope>NUCLEOTIDE SEQUENCE [LARGE SCALE GENOMIC DNA]</scope>
    <source>
        <strain evidence="1">Duroc</strain>
    </source>
</reference>
<protein>
    <recommendedName>
        <fullName evidence="3">DUF1725 domain-containing protein</fullName>
    </recommendedName>
</protein>
<keyword evidence="2" id="KW-1185">Reference proteome</keyword>
<dbReference type="GeneTree" id="ENSGT01150000286925"/>
<evidence type="ECO:0000313" key="2">
    <source>
        <dbReference type="Proteomes" id="UP000008227"/>
    </source>
</evidence>
<evidence type="ECO:0008006" key="3">
    <source>
        <dbReference type="Google" id="ProtNLM"/>
    </source>
</evidence>
<proteinExistence type="predicted"/>
<accession>A0A5G2RBQ3</accession>
<dbReference type="Proteomes" id="UP000008227">
    <property type="component" value="Chromosome X"/>
</dbReference>
<name>A0A5G2RBQ3_PIG</name>
<reference evidence="2" key="1">
    <citation type="submission" date="2009-11" db="EMBL/GenBank/DDBJ databases">
        <authorList>
            <consortium name="Porcine genome sequencing project"/>
        </authorList>
    </citation>
    <scope>NUCLEOTIDE SEQUENCE [LARGE SCALE GENOMIC DNA]</scope>
    <source>
        <strain evidence="2">Duroc</strain>
    </source>
</reference>
<sequence>MFIAALFTTATTWKHPKCPSKDDWLKEMWCIYTTEYYSAIKKNKTLPFAAPWMHLETIILSEVRQTKTNIMRYHLYVEAKI</sequence>
<organism evidence="1 2">
    <name type="scientific">Sus scrofa</name>
    <name type="common">Pig</name>
    <dbReference type="NCBI Taxonomy" id="9823"/>
    <lineage>
        <taxon>Eukaryota</taxon>
        <taxon>Metazoa</taxon>
        <taxon>Chordata</taxon>
        <taxon>Craniata</taxon>
        <taxon>Vertebrata</taxon>
        <taxon>Euteleostomi</taxon>
        <taxon>Mammalia</taxon>
        <taxon>Eutheria</taxon>
        <taxon>Laurasiatheria</taxon>
        <taxon>Artiodactyla</taxon>
        <taxon>Suina</taxon>
        <taxon>Suidae</taxon>
        <taxon>Sus</taxon>
    </lineage>
</organism>
<dbReference type="Ensembl" id="ENSSSCT00000087510.1">
    <property type="protein sequence ID" value="ENSSSCP00000073775.1"/>
    <property type="gene ID" value="ENSSSCG00000045489.1"/>
</dbReference>
<reference evidence="1" key="3">
    <citation type="submission" date="2025-08" db="UniProtKB">
        <authorList>
            <consortium name="Ensembl"/>
        </authorList>
    </citation>
    <scope>IDENTIFICATION</scope>
</reference>
<dbReference type="InParanoid" id="A0A5G2RBQ3"/>
<dbReference type="AlphaFoldDB" id="A0A5G2RBQ3"/>